<dbReference type="STRING" id="2340.JV46_26790"/>
<dbReference type="AlphaFoldDB" id="A0A0B0H9B7"/>
<sequence>MHRLTTLITGAFNALYFLIATVAEPGHCFWGFATHKAAPLEAQELSKILHLLTIQAPFG</sequence>
<dbReference type="EMBL" id="JRAA01000003">
    <property type="protein sequence ID" value="KHF24051.1"/>
    <property type="molecule type" value="Genomic_DNA"/>
</dbReference>
<reference evidence="1 2" key="1">
    <citation type="journal article" date="2014" name="BMC Genomics">
        <title>The genome of the intracellular bacterium of the coastal bivalve, Solemya velum: a blueprint for thriving in and out of symbiosis.</title>
        <authorList>
            <person name="Dmytrenko O."/>
            <person name="Russell S.L."/>
            <person name="Loo W.T."/>
            <person name="Fontanez K.M."/>
            <person name="Liao L."/>
            <person name="Roeselers G."/>
            <person name="Sharma R."/>
            <person name="Stewart F.J."/>
            <person name="Newton I.L."/>
            <person name="Woyke T."/>
            <person name="Wu D."/>
            <person name="Lang J.M."/>
            <person name="Eisen J.A."/>
            <person name="Cavanaugh C.M."/>
        </authorList>
    </citation>
    <scope>NUCLEOTIDE SEQUENCE [LARGE SCALE GENOMIC DNA]</scope>
    <source>
        <strain evidence="1 2">WH</strain>
    </source>
</reference>
<evidence type="ECO:0000313" key="1">
    <source>
        <dbReference type="EMBL" id="KHF24051.1"/>
    </source>
</evidence>
<keyword evidence="2" id="KW-1185">Reference proteome</keyword>
<organism evidence="1 2">
    <name type="scientific">Solemya velum gill symbiont</name>
    <dbReference type="NCBI Taxonomy" id="2340"/>
    <lineage>
        <taxon>Bacteria</taxon>
        <taxon>Pseudomonadati</taxon>
        <taxon>Pseudomonadota</taxon>
        <taxon>Gammaproteobacteria</taxon>
        <taxon>sulfur-oxidizing symbionts</taxon>
    </lineage>
</organism>
<evidence type="ECO:0000313" key="2">
    <source>
        <dbReference type="Proteomes" id="UP000030856"/>
    </source>
</evidence>
<protein>
    <submittedName>
        <fullName evidence="1">Uncharacterized protein</fullName>
    </submittedName>
</protein>
<proteinExistence type="predicted"/>
<comment type="caution">
    <text evidence="1">The sequence shown here is derived from an EMBL/GenBank/DDBJ whole genome shotgun (WGS) entry which is preliminary data.</text>
</comment>
<dbReference type="Proteomes" id="UP000030856">
    <property type="component" value="Unassembled WGS sequence"/>
</dbReference>
<gene>
    <name evidence="1" type="ORF">JV46_26790</name>
</gene>
<accession>A0A0B0H9B7</accession>
<name>A0A0B0H9B7_SOVGS</name>